<dbReference type="Proteomes" id="UP001500621">
    <property type="component" value="Unassembled WGS sequence"/>
</dbReference>
<feature type="transmembrane region" description="Helical" evidence="2">
    <location>
        <begin position="142"/>
        <end position="159"/>
    </location>
</feature>
<gene>
    <name evidence="3" type="ORF">GCM10023226_27160</name>
</gene>
<sequence length="166" mass="16792">MTTDTPTNSPATAPATNPTTTPTGEHGAGGGADLVARPDRPVAVDGPAPWQEPAELEQARDLGWVLVVLSATSALLASWMMFPKDAVGMSAGYWVSLLATIALVAVVWLRSTLPAAPAIGVTLLAGLGMTLLGVLMDYPTTVAAVMAAGGVGIALGALMQTSRRAS</sequence>
<dbReference type="EMBL" id="BAABIM010000002">
    <property type="protein sequence ID" value="GAA4687856.1"/>
    <property type="molecule type" value="Genomic_DNA"/>
</dbReference>
<organism evidence="3 4">
    <name type="scientific">Nocardioides nanhaiensis</name>
    <dbReference type="NCBI Taxonomy" id="1476871"/>
    <lineage>
        <taxon>Bacteria</taxon>
        <taxon>Bacillati</taxon>
        <taxon>Actinomycetota</taxon>
        <taxon>Actinomycetes</taxon>
        <taxon>Propionibacteriales</taxon>
        <taxon>Nocardioidaceae</taxon>
        <taxon>Nocardioides</taxon>
    </lineage>
</organism>
<reference evidence="4" key="1">
    <citation type="journal article" date="2019" name="Int. J. Syst. Evol. Microbiol.">
        <title>The Global Catalogue of Microorganisms (GCM) 10K type strain sequencing project: providing services to taxonomists for standard genome sequencing and annotation.</title>
        <authorList>
            <consortium name="The Broad Institute Genomics Platform"/>
            <consortium name="The Broad Institute Genome Sequencing Center for Infectious Disease"/>
            <person name="Wu L."/>
            <person name="Ma J."/>
        </authorList>
    </citation>
    <scope>NUCLEOTIDE SEQUENCE [LARGE SCALE GENOMIC DNA]</scope>
    <source>
        <strain evidence="4">JCM 18127</strain>
    </source>
</reference>
<feature type="transmembrane region" description="Helical" evidence="2">
    <location>
        <begin position="88"/>
        <end position="109"/>
    </location>
</feature>
<name>A0ABP8WHK6_9ACTN</name>
<dbReference type="RefSeq" id="WP_345266673.1">
    <property type="nucleotide sequence ID" value="NZ_BAABIM010000002.1"/>
</dbReference>
<evidence type="ECO:0000313" key="3">
    <source>
        <dbReference type="EMBL" id="GAA4687856.1"/>
    </source>
</evidence>
<evidence type="ECO:0000256" key="1">
    <source>
        <dbReference type="SAM" id="MobiDB-lite"/>
    </source>
</evidence>
<evidence type="ECO:0000256" key="2">
    <source>
        <dbReference type="SAM" id="Phobius"/>
    </source>
</evidence>
<feature type="transmembrane region" description="Helical" evidence="2">
    <location>
        <begin position="62"/>
        <end position="82"/>
    </location>
</feature>
<feature type="transmembrane region" description="Helical" evidence="2">
    <location>
        <begin position="116"/>
        <end position="136"/>
    </location>
</feature>
<feature type="compositionally biased region" description="Low complexity" evidence="1">
    <location>
        <begin position="1"/>
        <end position="23"/>
    </location>
</feature>
<proteinExistence type="predicted"/>
<keyword evidence="2" id="KW-0812">Transmembrane</keyword>
<keyword evidence="2" id="KW-0472">Membrane</keyword>
<feature type="region of interest" description="Disordered" evidence="1">
    <location>
        <begin position="1"/>
        <end position="49"/>
    </location>
</feature>
<comment type="caution">
    <text evidence="3">The sequence shown here is derived from an EMBL/GenBank/DDBJ whole genome shotgun (WGS) entry which is preliminary data.</text>
</comment>
<protein>
    <submittedName>
        <fullName evidence="3">Uncharacterized protein</fullName>
    </submittedName>
</protein>
<keyword evidence="4" id="KW-1185">Reference proteome</keyword>
<keyword evidence="2" id="KW-1133">Transmembrane helix</keyword>
<evidence type="ECO:0000313" key="4">
    <source>
        <dbReference type="Proteomes" id="UP001500621"/>
    </source>
</evidence>
<accession>A0ABP8WHK6</accession>